<accession>A0A7Y9NLG8</accession>
<dbReference type="FunFam" id="2.30.110.10:FF:000020">
    <property type="entry name" value="PNPO isoform 11"/>
    <property type="match status" value="1"/>
</dbReference>
<dbReference type="SUPFAM" id="SSF50475">
    <property type="entry name" value="FMN-binding split barrel"/>
    <property type="match status" value="1"/>
</dbReference>
<keyword evidence="4 9" id="KW-0288">FMN</keyword>
<dbReference type="GO" id="GO:0004733">
    <property type="term" value="F:pyridoxamine phosphate oxidase activity"/>
    <property type="evidence" value="ECO:0007669"/>
    <property type="project" value="UniProtKB-UniRule"/>
</dbReference>
<dbReference type="EMBL" id="JACCCV010000001">
    <property type="protein sequence ID" value="NYF51564.1"/>
    <property type="molecule type" value="Genomic_DNA"/>
</dbReference>
<feature type="binding site" evidence="9">
    <location>
        <begin position="48"/>
        <end position="53"/>
    </location>
    <ligand>
        <name>FMN</name>
        <dbReference type="ChEBI" id="CHEBI:58210"/>
    </ligand>
</feature>
<gene>
    <name evidence="12" type="ORF">HDF12_001929</name>
</gene>
<feature type="binding site" evidence="9">
    <location>
        <position position="181"/>
    </location>
    <ligand>
        <name>FMN</name>
        <dbReference type="ChEBI" id="CHEBI:58210"/>
    </ligand>
</feature>
<keyword evidence="5 12" id="KW-0560">Oxidoreductase</keyword>
<feature type="binding site" evidence="9">
    <location>
        <position position="92"/>
    </location>
    <ligand>
        <name>FMN</name>
        <dbReference type="ChEBI" id="CHEBI:58210"/>
    </ligand>
</feature>
<dbReference type="HAMAP" id="MF_01629">
    <property type="entry name" value="PdxH"/>
    <property type="match status" value="1"/>
</dbReference>
<evidence type="ECO:0000259" key="10">
    <source>
        <dbReference type="Pfam" id="PF01243"/>
    </source>
</evidence>
<dbReference type="Proteomes" id="UP000534186">
    <property type="component" value="Unassembled WGS sequence"/>
</dbReference>
<dbReference type="AlphaFoldDB" id="A0A7Y9NLG8"/>
<dbReference type="PANTHER" id="PTHR10851:SF0">
    <property type="entry name" value="PYRIDOXINE-5'-PHOSPHATE OXIDASE"/>
    <property type="match status" value="1"/>
</dbReference>
<dbReference type="GO" id="GO:0010181">
    <property type="term" value="F:FMN binding"/>
    <property type="evidence" value="ECO:0007669"/>
    <property type="project" value="UniProtKB-UniRule"/>
</dbReference>
<evidence type="ECO:0000256" key="6">
    <source>
        <dbReference type="ARBA" id="ARBA00023096"/>
    </source>
</evidence>
<dbReference type="InterPro" id="IPR000659">
    <property type="entry name" value="Pyridox_Oxase"/>
</dbReference>
<evidence type="ECO:0000256" key="4">
    <source>
        <dbReference type="ARBA" id="ARBA00022643"/>
    </source>
</evidence>
<evidence type="ECO:0000256" key="7">
    <source>
        <dbReference type="ARBA" id="ARBA00060587"/>
    </source>
</evidence>
<feature type="binding site" evidence="9">
    <location>
        <position position="70"/>
    </location>
    <ligand>
        <name>FMN</name>
        <dbReference type="ChEBI" id="CHEBI:58210"/>
    </ligand>
</feature>
<reference evidence="12 13" key="1">
    <citation type="submission" date="2020-07" db="EMBL/GenBank/DDBJ databases">
        <title>Genomic Encyclopedia of Type Strains, Phase IV (KMG-V): Genome sequencing to study the core and pangenomes of soil and plant-associated prokaryotes.</title>
        <authorList>
            <person name="Whitman W."/>
        </authorList>
    </citation>
    <scope>NUCLEOTIDE SEQUENCE [LARGE SCALE GENOMIC DNA]</scope>
    <source>
        <strain evidence="12 13">M8UP30</strain>
    </source>
</reference>
<dbReference type="InterPro" id="IPR012349">
    <property type="entry name" value="Split_barrel_FMN-bd"/>
</dbReference>
<dbReference type="EC" id="1.4.3.5" evidence="8"/>
<feature type="domain" description="Pyridoxine 5'-phosphate oxidase dimerisation C-terminal" evidence="11">
    <location>
        <begin position="158"/>
        <end position="198"/>
    </location>
</feature>
<feature type="binding site" evidence="9">
    <location>
        <begin position="127"/>
        <end position="128"/>
    </location>
    <ligand>
        <name>FMN</name>
        <dbReference type="ChEBI" id="CHEBI:58210"/>
    </ligand>
</feature>
<evidence type="ECO:0000313" key="12">
    <source>
        <dbReference type="EMBL" id="NYF51564.1"/>
    </source>
</evidence>
<name>A0A7Y9NLG8_9BACT</name>
<feature type="binding site" evidence="9">
    <location>
        <position position="171"/>
    </location>
    <ligand>
        <name>FMN</name>
        <dbReference type="ChEBI" id="CHEBI:58210"/>
    </ligand>
</feature>
<feature type="binding site" evidence="9">
    <location>
        <begin position="63"/>
        <end position="64"/>
    </location>
    <ligand>
        <name>FMN</name>
        <dbReference type="ChEBI" id="CHEBI:58210"/>
    </ligand>
</feature>
<sequence length="198" mass="22808">MSEIDVENAVDPIALFGLWMKDAERDELNDPNAVALATATREGVPSVRMVLLKRFDAQGFCFYTNAESQKGAELKENPRAAMCFHWKSLRRQVRISGLVTELSSEDADEYFHSRSRLSQLGAAASEQSRVVASREVLVERVKELDREFPGEIPRPAYWRGYVLRPEQIEFWKDGEGRLHDRFLFTKVGEGWRKERLFP</sequence>
<comment type="cofactor">
    <cofactor evidence="9">
        <name>FMN</name>
        <dbReference type="ChEBI" id="CHEBI:58210"/>
    </cofactor>
    <text evidence="9">Binds 1 FMN per subunit.</text>
</comment>
<keyword evidence="3" id="KW-0285">Flavoprotein</keyword>
<evidence type="ECO:0000256" key="2">
    <source>
        <dbReference type="ARBA" id="ARBA00011738"/>
    </source>
</evidence>
<evidence type="ECO:0000256" key="5">
    <source>
        <dbReference type="ARBA" id="ARBA00023002"/>
    </source>
</evidence>
<dbReference type="NCBIfam" id="TIGR00558">
    <property type="entry name" value="pdxH"/>
    <property type="match status" value="1"/>
</dbReference>
<evidence type="ECO:0000256" key="9">
    <source>
        <dbReference type="PIRSR" id="PIRSR000190-2"/>
    </source>
</evidence>
<dbReference type="Pfam" id="PF01243">
    <property type="entry name" value="PNPOx_N"/>
    <property type="match status" value="1"/>
</dbReference>
<evidence type="ECO:0000256" key="8">
    <source>
        <dbReference type="NCBIfam" id="TIGR00558"/>
    </source>
</evidence>
<evidence type="ECO:0000259" key="11">
    <source>
        <dbReference type="Pfam" id="PF10590"/>
    </source>
</evidence>
<keyword evidence="6" id="KW-0664">Pyridoxine biosynthesis</keyword>
<organism evidence="12 13">
    <name type="scientific">Tunturiibacter lichenicola</name>
    <dbReference type="NCBI Taxonomy" id="2051959"/>
    <lineage>
        <taxon>Bacteria</taxon>
        <taxon>Pseudomonadati</taxon>
        <taxon>Acidobacteriota</taxon>
        <taxon>Terriglobia</taxon>
        <taxon>Terriglobales</taxon>
        <taxon>Acidobacteriaceae</taxon>
        <taxon>Tunturiibacter</taxon>
    </lineage>
</organism>
<dbReference type="InterPro" id="IPR011576">
    <property type="entry name" value="Pyridox_Oxase_N"/>
</dbReference>
<dbReference type="PANTHER" id="PTHR10851">
    <property type="entry name" value="PYRIDOXINE-5-PHOSPHATE OXIDASE"/>
    <property type="match status" value="1"/>
</dbReference>
<dbReference type="PIRSF" id="PIRSF000190">
    <property type="entry name" value="Pyd_amn-ph_oxd"/>
    <property type="match status" value="1"/>
</dbReference>
<evidence type="ECO:0000256" key="3">
    <source>
        <dbReference type="ARBA" id="ARBA00022630"/>
    </source>
</evidence>
<feature type="domain" description="Pyridoxamine 5'-phosphate oxidase N-terminal" evidence="10">
    <location>
        <begin position="20"/>
        <end position="143"/>
    </location>
</feature>
<dbReference type="Pfam" id="PF10590">
    <property type="entry name" value="PNP_phzG_C"/>
    <property type="match status" value="1"/>
</dbReference>
<protein>
    <recommendedName>
        <fullName evidence="8">Pyridoxamine 5'-phosphate oxidase</fullName>
        <ecNumber evidence="8">1.4.3.5</ecNumber>
    </recommendedName>
</protein>
<dbReference type="NCBIfam" id="NF004231">
    <property type="entry name" value="PRK05679.1"/>
    <property type="match status" value="1"/>
</dbReference>
<dbReference type="GO" id="GO:0008615">
    <property type="term" value="P:pyridoxine biosynthetic process"/>
    <property type="evidence" value="ECO:0007669"/>
    <property type="project" value="UniProtKB-UniRule"/>
</dbReference>
<evidence type="ECO:0000313" key="13">
    <source>
        <dbReference type="Proteomes" id="UP000534186"/>
    </source>
</evidence>
<comment type="subunit">
    <text evidence="2">Homodimer.</text>
</comment>
<proteinExistence type="inferred from homology"/>
<evidence type="ECO:0000256" key="1">
    <source>
        <dbReference type="ARBA" id="ARBA00007301"/>
    </source>
</evidence>
<comment type="pathway">
    <text evidence="7">Cofactor metabolism.</text>
</comment>
<comment type="similarity">
    <text evidence="1">Belongs to the pyridoxamine 5'-phosphate oxidase family.</text>
</comment>
<dbReference type="InterPro" id="IPR019576">
    <property type="entry name" value="Pyridoxamine_oxidase_dimer_C"/>
</dbReference>
<comment type="caution">
    <text evidence="12">The sequence shown here is derived from an EMBL/GenBank/DDBJ whole genome shotgun (WGS) entry which is preliminary data.</text>
</comment>
<dbReference type="Gene3D" id="2.30.110.10">
    <property type="entry name" value="Electron Transport, Fmn-binding Protein, Chain A"/>
    <property type="match status" value="1"/>
</dbReference>